<gene>
    <name evidence="2" type="ORF">CCR75_009132</name>
</gene>
<dbReference type="GeneID" id="94352848"/>
<dbReference type="InterPro" id="IPR016024">
    <property type="entry name" value="ARM-type_fold"/>
</dbReference>
<organism evidence="2 3">
    <name type="scientific">Bremia lactucae</name>
    <name type="common">Lettuce downy mildew</name>
    <dbReference type="NCBI Taxonomy" id="4779"/>
    <lineage>
        <taxon>Eukaryota</taxon>
        <taxon>Sar</taxon>
        <taxon>Stramenopiles</taxon>
        <taxon>Oomycota</taxon>
        <taxon>Peronosporomycetes</taxon>
        <taxon>Peronosporales</taxon>
        <taxon>Peronosporaceae</taxon>
        <taxon>Bremia</taxon>
    </lineage>
</organism>
<evidence type="ECO:0000313" key="3">
    <source>
        <dbReference type="Proteomes" id="UP000294530"/>
    </source>
</evidence>
<reference evidence="2 3" key="1">
    <citation type="journal article" date="2021" name="Genome Biol.">
        <title>AFLAP: assembly-free linkage analysis pipeline using k-mers from genome sequencing data.</title>
        <authorList>
            <person name="Fletcher K."/>
            <person name="Zhang L."/>
            <person name="Gil J."/>
            <person name="Han R."/>
            <person name="Cavanaugh K."/>
            <person name="Michelmore R."/>
        </authorList>
    </citation>
    <scope>NUCLEOTIDE SEQUENCE [LARGE SCALE GENOMIC DNA]</scope>
    <source>
        <strain evidence="2 3">SF5</strain>
    </source>
</reference>
<proteinExistence type="predicted"/>
<dbReference type="GO" id="GO:0006898">
    <property type="term" value="P:receptor-mediated endocytosis"/>
    <property type="evidence" value="ECO:0007669"/>
    <property type="project" value="TreeGrafter"/>
</dbReference>
<dbReference type="OrthoDB" id="69656at2759"/>
<dbReference type="KEGG" id="blac:94352848"/>
<sequence length="3338" mass="380419">MSTERVMARYIVHKVGSFVTKDRVLCLGEYSFSTIDRENQLITNTWPYEDVDGADVLDGETDFVINTPRHRIKKTVFRSYFRMEVLVCLKRLRSQHYAKMSTATQLPPAELQSRAFQSLKYHKSGVTSKCVVEVRADGIFQRDTEGDVMSHIPYTSLVSIDIICDDHDAIALNHSENSSLFSVSKRSELAQNIINFMKAYGMSINEYRKKSLEAALQDDRKESEITCVSFEYQVMYSSQSNESDATPRTLSVSEKYLTEYAKAETVIFSRPLARIYTLILCHNTLQAFKVVYVDGVTRQYYSSFREKIVCELLASCHALGNYQVGVESSEVPETARMIPRKFIHQEAKQFADTVTNVTAMDRELRVVQGIILHLLMAHGHRKTARTQRQLPQGLDEDMHSLTLEFNANTPTSGATPQPNKLFDKVTYMLARELHDIVARHGATHEFISTYLQSLYRLMLAPPAINEFMKVLTEREEEYINTITRVLESQNSVAIYWMFMVLSRLMESKLHQFPCRQLLLSNTLFMKTLLSLLDKDIQTDAFLSELPTMKLCQFLVLLVKTNAEKQLELSEALYQNLATKYRMLLRILFSFPALYTVEACVSILNRMTKTPVFLNYGNSDSPLRYNDEKVPRRSLSFGETLNFRPESYRGAPLAPRSRPFLYSSRRASSRNNTILSSGSSASGSAGNLANMINVQNPKVLLRQYRQFLEAAFGHLKMGLDQYDDPVFLRLRYRCRNVFLQELISHLAGNFEVFRRVYSVDCCQFSGYIGTVDGQREQSQFFLTPRALIAVRIKTKYTKEFEYRMIEEITEATAIPEAFMLLRKSRLHFIYSDHKYEIINGMRALAGYIGIHLCLNSQSLLPTQQMEQQFDQSALESNEYFDVQRPTGRNGFTHLRKKKLCFVNGTIIEFTSGFNKVYELKKLRRIVVPRLEGNVVQGVVVLEFADSCRVAYVPYDFDKFQAALYDGYNYVGNYNVSLSREFTNLNPRMSPKALLKVKQEKLLYLNQDGLYIPAHAALERKIEKFCGEGVTIRSVLIKIIFSFESLNMNVEVEDFTDKSMRGRLEKLSFSSLLQGFNILLEHSCIPPVRTNEICIVLESFCRINNGCYRLATEQSNGGAMVLVPSLAQILDSGDSIAAMWAVNALRSLIADKSRLKAHRAAEKAIRFQVLEHKNLATQLIGLLDPQNLCCTLVILQLFMDVLVVSRHSTYDKHFDAIIKDLGAKYILLLEIVSQNTNAGLTASVICLMKVIIDHVDRKVKRRICDFALDTGLTIQHLHKAFFHSSENAKETYQYIASIWMTHHKASYEMLTRILPHGFIRMISNPMVRKLLKKQRAHQTEDSRRNSKQIIHAQYDGSEWFIRRMQLQIGTLFACDSMSETKVKEDPTRMNYQGESSTDMALLSGMVSKDFMLPDLLWNELTRGELRLALTTTTKGFAQFKANQAAPKLLLASRNKSNEPKWNHAQFLVIYQSIAQELKVDRFYLRVISERIRDGSLQLGEVAKTARAIETGSHRGKFKNSSSLFFASMDIAKDPAKFFSEVYECWLQYLCLGNFPLLGAVDWSACKRNDFILNTGGEQDCQTMFIILIELANVFPDARLLTKRRAGFITELLLNSNVAGEIHNIVELLAGLSQSKIAYTDMCTRRLIRVLLYMSLLSHRRQPALVGNDVNGDQCDIPIMESFTMSEACEKNSVPIAELSLYEETRYALKWSLKIKTVDERIMIKGPFTANGLKEQLDGDLINCHRQINAIYVCCCSKHNYANSNDEHRWSLMVEYPELRWMELTDEPIDARCAAFALKSLRNLLVTDQHNNTSKALWPPTLVNSVVANTLPLALLIQLLIVNESNIRSYVCEMLMSLNEEVLQELYKYGVFYFILSIIATPSVGDQLPVFVPEAVLLKRIHRIQRSSELLEGQSILTDMLPETLISVLDLDSPGQFADIFSGRKQDKRVVWSSTMRLHLQELLGEHLLEFKESLKMSVTARYIYIPIPQIAYPELSGNVCCSSFCLSNFTQFDSDVETVDDPVFVMKSIEEKWRYLKRCQTDCIGKYKDHSGAFEIFGWSKDATYSAADLRSRFRELCLKDGNVAIVRQAFDSLCDILERQNEGDGGKTSDEVIECILKSQLYLLHKYGYQFYSYESSTLDLLIRVLSSHLVEDSKVQSLAMQFLQRLLSVAPKNVPLLVVIEGSWKAILILVERCACGHDAADKENIFIILKLLLTAEEGVQSILKESKKKLANEVNLSKKLDLSTLADNDSSSYFHATEFTSQDSKYAQRVCSMLDDVILSFENIQPWHIQKMSFDIASSLSRSIELQQQIMASTRVFWKALYLILASAENSSVVNNEQESTTALEKQERDMLESAFGALRSLALGPSGGSRSAGLEALANLLPMDFLERLKKPNGHDFCAILLSDIREPTCVWNENTRTELSQLTEDFCTDPNGDGISFLENASRYMYDCLSSEPYVGGVYLLILLEKSVGNLQAITEDILYPTTAVDFIESLLCFLNENRDPKTGIYSDTMPALDCLSLLCDLPAFRPAIVECLEQHVDDEDAVLASFSVATLGRYLLPFDGDSDAKVAASISSRRSLSAYGFRAKTDAPIAMDAEYGNVDYLARQEMAILIINKICGFKCSLERMLAPFCQFTWCLQVISDHLGYEQAFYALSCLAELCDTCLVIAKYVQDSGLWVEILGIALQSRQHVLHEHFLRAEALREPAFEVLYALLMKNLDLREKMYSGLCRFLPYPIVYQIHLDPNKATRFFDDNHDKSDLIWNSHKRTEVRKKLDQVICRNRAERSIVKRDSVLLDDETDFIPYPHNYVAGLYIDRFLSQPDAEKLTNPAYNLELLFQLWRKKLNQMIRFDLSNPPDNLKTTVDEIDKYTMAMTHILRASLDVDESIANSRMAKQILKLVLYCNEHLITGFPYRCVLRIARRLVQFPEITSKEFVELLICRVTMQHPDIPSLLKVLRRILEARNKMLMESETKDDPEYWLRDLHYYHQMLAFLQGLLEKKEQIEAPVLSNVNRVLRIILAEEPKDNNLKHISRSFMGHWHNFTLESRSIRNSINLSRQRGTKLPNNAKTTNVSSIKLNIMSTQGFDVDGAVIEDVASARSFDVDNERKPSNRVEIKDESDDREVDIDGSFIQAPPRSINYTGNGVELTEAIAPSSFRYKGEVAHNSPLPSPTSVRYSTLRARYEPIGTQYHSRKAAEYDDHDVNGVYAIRSRRGSLPMRVDDTVKQVNGNGKFAATQGNIPLSSINVDSFVPQAPTICRRDLAMDGAELETPGQLNQQGRLGAKKSERRYSLLDIWKAPSSAAPNSLLTTLTISRRSRRAAIVTNRLTSKKKRWFNR</sequence>
<dbReference type="PANTHER" id="PTHR36983">
    <property type="entry name" value="DNAJ HOMOLOG SUBFAMILY C MEMBER 13"/>
    <property type="match status" value="1"/>
</dbReference>
<dbReference type="EMBL" id="SHOA02000036">
    <property type="protein sequence ID" value="TDH73157.1"/>
    <property type="molecule type" value="Genomic_DNA"/>
</dbReference>
<evidence type="ECO:0000259" key="1">
    <source>
        <dbReference type="Pfam" id="PF19432"/>
    </source>
</evidence>
<feature type="domain" description="DnaJ homologue subfamily C GRV2/DNAJC13 N-terminal" evidence="1">
    <location>
        <begin position="1133"/>
        <end position="1485"/>
    </location>
</feature>
<dbReference type="GO" id="GO:2000641">
    <property type="term" value="P:regulation of early endosome to late endosome transport"/>
    <property type="evidence" value="ECO:0007669"/>
    <property type="project" value="InterPro"/>
</dbReference>
<comment type="caution">
    <text evidence="2">The sequence shown here is derived from an EMBL/GenBank/DDBJ whole genome shotgun (WGS) entry which is preliminary data.</text>
</comment>
<dbReference type="RefSeq" id="XP_067822656.1">
    <property type="nucleotide sequence ID" value="XM_067967177.1"/>
</dbReference>
<protein>
    <recommendedName>
        <fullName evidence="1">DnaJ homologue subfamily C GRV2/DNAJC13 N-terminal domain-containing protein</fullName>
    </recommendedName>
</protein>
<feature type="domain" description="DnaJ homologue subfamily C GRV2/DNAJC13 N-terminal" evidence="1">
    <location>
        <begin position="22"/>
        <end position="540"/>
    </location>
</feature>
<dbReference type="GO" id="GO:0007032">
    <property type="term" value="P:endosome organization"/>
    <property type="evidence" value="ECO:0007669"/>
    <property type="project" value="InterPro"/>
</dbReference>
<name>A0A976IJW8_BRELC</name>
<evidence type="ECO:0000313" key="2">
    <source>
        <dbReference type="EMBL" id="TDH73157.1"/>
    </source>
</evidence>
<dbReference type="InterPro" id="IPR044978">
    <property type="entry name" value="GRV2/DNAJC13"/>
</dbReference>
<dbReference type="PANTHER" id="PTHR36983:SF2">
    <property type="entry name" value="DNAJ HOMOLOG SUBFAMILY C MEMBER 13"/>
    <property type="match status" value="1"/>
</dbReference>
<accession>A0A976IJW8</accession>
<keyword evidence="3" id="KW-1185">Reference proteome</keyword>
<dbReference type="Proteomes" id="UP000294530">
    <property type="component" value="Unassembled WGS sequence"/>
</dbReference>
<dbReference type="GO" id="GO:0010008">
    <property type="term" value="C:endosome membrane"/>
    <property type="evidence" value="ECO:0007669"/>
    <property type="project" value="TreeGrafter"/>
</dbReference>
<feature type="domain" description="DnaJ homologue subfamily C GRV2/DNAJC13 N-terminal" evidence="1">
    <location>
        <begin position="741"/>
        <end position="994"/>
    </location>
</feature>
<dbReference type="InterPro" id="IPR045802">
    <property type="entry name" value="GRV2/DNAJC13_N"/>
</dbReference>
<dbReference type="SUPFAM" id="SSF48371">
    <property type="entry name" value="ARM repeat"/>
    <property type="match status" value="1"/>
</dbReference>
<dbReference type="Pfam" id="PF19432">
    <property type="entry name" value="RME-8_N"/>
    <property type="match status" value="3"/>
</dbReference>